<dbReference type="Proteomes" id="UP000030764">
    <property type="component" value="Unassembled WGS sequence"/>
</dbReference>
<dbReference type="EMBL" id="KL363304">
    <property type="protein sequence ID" value="KFD48069.1"/>
    <property type="molecule type" value="Genomic_DNA"/>
</dbReference>
<gene>
    <name evidence="1" type="ORF">M513_11012</name>
</gene>
<organism evidence="1 2">
    <name type="scientific">Trichuris suis</name>
    <name type="common">pig whipworm</name>
    <dbReference type="NCBI Taxonomy" id="68888"/>
    <lineage>
        <taxon>Eukaryota</taxon>
        <taxon>Metazoa</taxon>
        <taxon>Ecdysozoa</taxon>
        <taxon>Nematoda</taxon>
        <taxon>Enoplea</taxon>
        <taxon>Dorylaimia</taxon>
        <taxon>Trichinellida</taxon>
        <taxon>Trichuridae</taxon>
        <taxon>Trichuris</taxon>
    </lineage>
</organism>
<evidence type="ECO:0000313" key="1">
    <source>
        <dbReference type="EMBL" id="KFD48069.1"/>
    </source>
</evidence>
<accession>A0A085LSX3</accession>
<protein>
    <submittedName>
        <fullName evidence="1">Uncharacterized protein</fullName>
    </submittedName>
</protein>
<keyword evidence="2" id="KW-1185">Reference proteome</keyword>
<reference evidence="1 2" key="1">
    <citation type="journal article" date="2014" name="Nat. Genet.">
        <title>Genome and transcriptome of the porcine whipworm Trichuris suis.</title>
        <authorList>
            <person name="Jex A.R."/>
            <person name="Nejsum P."/>
            <person name="Schwarz E.M."/>
            <person name="Hu L."/>
            <person name="Young N.D."/>
            <person name="Hall R.S."/>
            <person name="Korhonen P.K."/>
            <person name="Liao S."/>
            <person name="Thamsborg S."/>
            <person name="Xia J."/>
            <person name="Xu P."/>
            <person name="Wang S."/>
            <person name="Scheerlinck J.P."/>
            <person name="Hofmann A."/>
            <person name="Sternberg P.W."/>
            <person name="Wang J."/>
            <person name="Gasser R.B."/>
        </authorList>
    </citation>
    <scope>NUCLEOTIDE SEQUENCE [LARGE SCALE GENOMIC DNA]</scope>
    <source>
        <strain evidence="1">DCEP-RM93M</strain>
    </source>
</reference>
<evidence type="ECO:0000313" key="2">
    <source>
        <dbReference type="Proteomes" id="UP000030764"/>
    </source>
</evidence>
<name>A0A085LSX3_9BILA</name>
<sequence>MLSTSVRSDVLPAIITSSSHGQLLITRVNLLQALVLSTITTQNASSNPISPSIEGFRQSIFAIHPIKRLCGSTPQADI</sequence>
<proteinExistence type="predicted"/>
<dbReference type="AlphaFoldDB" id="A0A085LSX3"/>